<accession>A0A9P7YV05</accession>
<evidence type="ECO:0000313" key="2">
    <source>
        <dbReference type="Proteomes" id="UP000887226"/>
    </source>
</evidence>
<keyword evidence="2" id="KW-1185">Reference proteome</keyword>
<dbReference type="EMBL" id="MU254493">
    <property type="protein sequence ID" value="KAG9240309.1"/>
    <property type="molecule type" value="Genomic_DNA"/>
</dbReference>
<organism evidence="1 2">
    <name type="scientific">Calycina marina</name>
    <dbReference type="NCBI Taxonomy" id="1763456"/>
    <lineage>
        <taxon>Eukaryota</taxon>
        <taxon>Fungi</taxon>
        <taxon>Dikarya</taxon>
        <taxon>Ascomycota</taxon>
        <taxon>Pezizomycotina</taxon>
        <taxon>Leotiomycetes</taxon>
        <taxon>Helotiales</taxon>
        <taxon>Pezizellaceae</taxon>
        <taxon>Calycina</taxon>
    </lineage>
</organism>
<proteinExistence type="predicted"/>
<sequence>MHVTYPAVRVSGNRLHHATAFIPTVSISNAFASVKWLRFMQTKHSSPAQSSQMFSVQSSRCRTSCPVVVCCAEILILGTVCQGLSFWTS</sequence>
<comment type="caution">
    <text evidence="1">The sequence shown here is derived from an EMBL/GenBank/DDBJ whole genome shotgun (WGS) entry which is preliminary data.</text>
</comment>
<dbReference type="AlphaFoldDB" id="A0A9P7YV05"/>
<protein>
    <submittedName>
        <fullName evidence="1">Uncharacterized protein</fullName>
    </submittedName>
</protein>
<name>A0A9P7YV05_9HELO</name>
<evidence type="ECO:0000313" key="1">
    <source>
        <dbReference type="EMBL" id="KAG9240309.1"/>
    </source>
</evidence>
<dbReference type="Proteomes" id="UP000887226">
    <property type="component" value="Unassembled WGS sequence"/>
</dbReference>
<gene>
    <name evidence="1" type="ORF">BJ878DRAFT_571142</name>
</gene>
<reference evidence="1" key="1">
    <citation type="journal article" date="2021" name="IMA Fungus">
        <title>Genomic characterization of three marine fungi, including Emericellopsis atlantica sp. nov. with signatures of a generalist lifestyle and marine biomass degradation.</title>
        <authorList>
            <person name="Hagestad O.C."/>
            <person name="Hou L."/>
            <person name="Andersen J.H."/>
            <person name="Hansen E.H."/>
            <person name="Altermark B."/>
            <person name="Li C."/>
            <person name="Kuhnert E."/>
            <person name="Cox R.J."/>
            <person name="Crous P.W."/>
            <person name="Spatafora J.W."/>
            <person name="Lail K."/>
            <person name="Amirebrahimi M."/>
            <person name="Lipzen A."/>
            <person name="Pangilinan J."/>
            <person name="Andreopoulos W."/>
            <person name="Hayes R.D."/>
            <person name="Ng V."/>
            <person name="Grigoriev I.V."/>
            <person name="Jackson S.A."/>
            <person name="Sutton T.D.S."/>
            <person name="Dobson A.D.W."/>
            <person name="Rama T."/>
        </authorList>
    </citation>
    <scope>NUCLEOTIDE SEQUENCE</scope>
    <source>
        <strain evidence="1">TRa3180A</strain>
    </source>
</reference>